<dbReference type="OrthoDB" id="294378at2759"/>
<dbReference type="PANTHER" id="PTHR23084:SF263">
    <property type="entry name" value="MORN REPEAT-CONTAINING PROTEIN 1"/>
    <property type="match status" value="1"/>
</dbReference>
<evidence type="ECO:0000256" key="2">
    <source>
        <dbReference type="SAM" id="Coils"/>
    </source>
</evidence>
<organism evidence="3 4">
    <name type="scientific">Vitrella brassicaformis (strain CCMP3155)</name>
    <dbReference type="NCBI Taxonomy" id="1169540"/>
    <lineage>
        <taxon>Eukaryota</taxon>
        <taxon>Sar</taxon>
        <taxon>Alveolata</taxon>
        <taxon>Colpodellida</taxon>
        <taxon>Vitrellaceae</taxon>
        <taxon>Vitrella</taxon>
    </lineage>
</organism>
<evidence type="ECO:0008006" key="5">
    <source>
        <dbReference type="Google" id="ProtNLM"/>
    </source>
</evidence>
<dbReference type="PhylomeDB" id="A0A0G4FNU7"/>
<gene>
    <name evidence="3" type="ORF">Vbra_618</name>
</gene>
<keyword evidence="1" id="KW-0677">Repeat</keyword>
<dbReference type="InterPro" id="IPR003409">
    <property type="entry name" value="MORN"/>
</dbReference>
<dbReference type="VEuPathDB" id="CryptoDB:Vbra_618"/>
<dbReference type="SUPFAM" id="SSF82185">
    <property type="entry name" value="Histone H3 K4-specific methyltransferase SET7/9 N-terminal domain"/>
    <property type="match status" value="1"/>
</dbReference>
<keyword evidence="4" id="KW-1185">Reference proteome</keyword>
<feature type="coiled-coil region" evidence="2">
    <location>
        <begin position="21"/>
        <end position="108"/>
    </location>
</feature>
<dbReference type="PANTHER" id="PTHR23084">
    <property type="entry name" value="PHOSPHATIDYLINOSITOL-4-PHOSPHATE 5-KINASE RELATED"/>
    <property type="match status" value="1"/>
</dbReference>
<dbReference type="Gene3D" id="2.20.110.10">
    <property type="entry name" value="Histone H3 K4-specific methyltransferase SET7/9 N-terminal domain"/>
    <property type="match status" value="1"/>
</dbReference>
<reference evidence="3 4" key="1">
    <citation type="submission" date="2014-11" db="EMBL/GenBank/DDBJ databases">
        <authorList>
            <person name="Zhu J."/>
            <person name="Qi W."/>
            <person name="Song R."/>
        </authorList>
    </citation>
    <scope>NUCLEOTIDE SEQUENCE [LARGE SCALE GENOMIC DNA]</scope>
</reference>
<dbReference type="InParanoid" id="A0A0G4FNU7"/>
<name>A0A0G4FNU7_VITBC</name>
<sequence length="260" mass="29258">MDEPPSPTGTASSAAVTLVTIEMMQTQIEDQQRQIDQIRQQRDHYEAERDGWKRLCEQAEGECRNWRRRCEEAEAQRDIAREQLRAEVAAAQARCDDWRRRCEQAEAQRTIVRGPETNSITVHRGMSFEGGVYHGQLMGGQPHGSGTLCTQIGRVIYSGDWQHGKRHGQGKAYYDIGYGPVLWFDGEWRDGLAHSGTLFPDGDWSGVKKADGSPLYPITPIQWQAGHKLPSTDLVGGYKLHKWLQYRGVSGYFPAGALGE</sequence>
<dbReference type="Pfam" id="PF02493">
    <property type="entry name" value="MORN"/>
    <property type="match status" value="3"/>
</dbReference>
<accession>A0A0G4FNU7</accession>
<proteinExistence type="predicted"/>
<dbReference type="Proteomes" id="UP000041254">
    <property type="component" value="Unassembled WGS sequence"/>
</dbReference>
<evidence type="ECO:0000313" key="3">
    <source>
        <dbReference type="EMBL" id="CEM15742.1"/>
    </source>
</evidence>
<evidence type="ECO:0000313" key="4">
    <source>
        <dbReference type="Proteomes" id="UP000041254"/>
    </source>
</evidence>
<dbReference type="AlphaFoldDB" id="A0A0G4FNU7"/>
<evidence type="ECO:0000256" key="1">
    <source>
        <dbReference type="ARBA" id="ARBA00022737"/>
    </source>
</evidence>
<keyword evidence="2" id="KW-0175">Coiled coil</keyword>
<protein>
    <recommendedName>
        <fullName evidence="5">MORN repeat-containing protein 5</fullName>
    </recommendedName>
</protein>
<dbReference type="EMBL" id="CDMY01000469">
    <property type="protein sequence ID" value="CEM15742.1"/>
    <property type="molecule type" value="Genomic_DNA"/>
</dbReference>